<dbReference type="Proteomes" id="UP000283269">
    <property type="component" value="Unassembled WGS sequence"/>
</dbReference>
<protein>
    <recommendedName>
        <fullName evidence="2">Fungal-type protein kinase domain-containing protein</fullName>
    </recommendedName>
</protein>
<dbReference type="InParanoid" id="A0A409WKV3"/>
<keyword evidence="4" id="KW-1185">Reference proteome</keyword>
<name>A0A409WKV3_PSICY</name>
<dbReference type="OrthoDB" id="3271139at2759"/>
<sequence>MPQVNFASRVPLPSYLENHSDALILAYFLNRLTLYTQLSRDSQPKYSISLLCSTLNSSLAFHKIATTTEYSTKITDLINHIGSKMDDEFIICDIDAFMNAYLPFVPSADHLKSCLETNLETTDFMDKSEIFSLCAFRDTPVIDEDIVGKRTEMDIYGPLALIDEKIGDFDHPDRERNKFKYCNLPSKTTELTIPGFINTVDACFIIDEAINHAERGISTHGMAVPIEQRISTTNKDWLHNNEKMLSANVQIMNDDVRRMFTFGITIEANEMSLWYYSRSHTAVSRPFSFVQSPELLISIFMTFLFATESELGYDPMVQCQDDGRYMYEFPDGKNSSRFYRTVHLISGRPSSRITGRMCRIWLIEEYNPDTKEAGAQAVLKDAWLNATAKTEREIQDALFRDIKDFWSNDHCFNSPQLNDIKTHHRDLVSSEKYRQLFLEIKLDYVGPVLKSIAPNSEPKDDCTSKPGVERTTPDRSRKQYRVLFKEVCRPVGELETLGEAIDVIQQAHTALQLLYCAGWVHKDISSGNILAFRQDLNDAETPWQVKLMDLEYARKFPPGYEASANPKAGTPYFMPTEVLANDYFFVPSSRPKKAIPSDYVKRTPGVTGPNKPIVVHNFQHDLESLWWLVLWLITSHTEDQPSESWHSPVFQVDAIQRCRTWATPIFQNTVGLSTERRFCFIYPLEKNLNFFPKNISDFSWRLDRLRDSMLDAFITRVEHGEIHNKESYAQIHIEFGWFFASIQNAENQDWREYSLWKMEASDSTQRDVNPSVCDLAARALPTENVKTNSRLNEDSIRIPI</sequence>
<proteinExistence type="predicted"/>
<dbReference type="Pfam" id="PF17667">
    <property type="entry name" value="Pkinase_fungal"/>
    <property type="match status" value="1"/>
</dbReference>
<evidence type="ECO:0000313" key="3">
    <source>
        <dbReference type="EMBL" id="PPQ79050.1"/>
    </source>
</evidence>
<dbReference type="Gene3D" id="1.10.510.10">
    <property type="entry name" value="Transferase(Phosphotransferase) domain 1"/>
    <property type="match status" value="1"/>
</dbReference>
<dbReference type="PANTHER" id="PTHR38248">
    <property type="entry name" value="FUNK1 6"/>
    <property type="match status" value="1"/>
</dbReference>
<dbReference type="InterPro" id="IPR011009">
    <property type="entry name" value="Kinase-like_dom_sf"/>
</dbReference>
<organism evidence="3 4">
    <name type="scientific">Psilocybe cyanescens</name>
    <dbReference type="NCBI Taxonomy" id="93625"/>
    <lineage>
        <taxon>Eukaryota</taxon>
        <taxon>Fungi</taxon>
        <taxon>Dikarya</taxon>
        <taxon>Basidiomycota</taxon>
        <taxon>Agaricomycotina</taxon>
        <taxon>Agaricomycetes</taxon>
        <taxon>Agaricomycetidae</taxon>
        <taxon>Agaricales</taxon>
        <taxon>Agaricineae</taxon>
        <taxon>Strophariaceae</taxon>
        <taxon>Psilocybe</taxon>
    </lineage>
</organism>
<gene>
    <name evidence="3" type="ORF">CVT25_002359</name>
</gene>
<reference evidence="3 4" key="1">
    <citation type="journal article" date="2018" name="Evol. Lett.">
        <title>Horizontal gene cluster transfer increased hallucinogenic mushroom diversity.</title>
        <authorList>
            <person name="Reynolds H.T."/>
            <person name="Vijayakumar V."/>
            <person name="Gluck-Thaler E."/>
            <person name="Korotkin H.B."/>
            <person name="Matheny P.B."/>
            <person name="Slot J.C."/>
        </authorList>
    </citation>
    <scope>NUCLEOTIDE SEQUENCE [LARGE SCALE GENOMIC DNA]</scope>
    <source>
        <strain evidence="3 4">2631</strain>
    </source>
</reference>
<dbReference type="InterPro" id="IPR040976">
    <property type="entry name" value="Pkinase_fungal"/>
</dbReference>
<feature type="compositionally biased region" description="Basic and acidic residues" evidence="1">
    <location>
        <begin position="457"/>
        <end position="474"/>
    </location>
</feature>
<feature type="domain" description="Fungal-type protein kinase" evidence="2">
    <location>
        <begin position="214"/>
        <end position="632"/>
    </location>
</feature>
<evidence type="ECO:0000259" key="2">
    <source>
        <dbReference type="Pfam" id="PF17667"/>
    </source>
</evidence>
<dbReference type="SUPFAM" id="SSF56112">
    <property type="entry name" value="Protein kinase-like (PK-like)"/>
    <property type="match status" value="1"/>
</dbReference>
<feature type="region of interest" description="Disordered" evidence="1">
    <location>
        <begin position="455"/>
        <end position="474"/>
    </location>
</feature>
<evidence type="ECO:0000313" key="4">
    <source>
        <dbReference type="Proteomes" id="UP000283269"/>
    </source>
</evidence>
<evidence type="ECO:0000256" key="1">
    <source>
        <dbReference type="SAM" id="MobiDB-lite"/>
    </source>
</evidence>
<dbReference type="EMBL" id="NHYD01003395">
    <property type="protein sequence ID" value="PPQ79050.1"/>
    <property type="molecule type" value="Genomic_DNA"/>
</dbReference>
<accession>A0A409WKV3</accession>
<dbReference type="AlphaFoldDB" id="A0A409WKV3"/>
<comment type="caution">
    <text evidence="3">The sequence shown here is derived from an EMBL/GenBank/DDBJ whole genome shotgun (WGS) entry which is preliminary data.</text>
</comment>
<dbReference type="PANTHER" id="PTHR38248:SF2">
    <property type="entry name" value="FUNK1 11"/>
    <property type="match status" value="1"/>
</dbReference>